<proteinExistence type="predicted"/>
<comment type="caution">
    <text evidence="2">The sequence shown here is derived from an EMBL/GenBank/DDBJ whole genome shotgun (WGS) entry which is preliminary data.</text>
</comment>
<evidence type="ECO:0000256" key="1">
    <source>
        <dbReference type="SAM" id="Phobius"/>
    </source>
</evidence>
<evidence type="ECO:0000313" key="2">
    <source>
        <dbReference type="EMBL" id="MTV81189.1"/>
    </source>
</evidence>
<accession>A0A7X2XTA5</accession>
<keyword evidence="1" id="KW-0472">Membrane</keyword>
<organism evidence="2 3">
    <name type="scientific">Secundilactobacillus folii</name>
    <dbReference type="NCBI Taxonomy" id="2678357"/>
    <lineage>
        <taxon>Bacteria</taxon>
        <taxon>Bacillati</taxon>
        <taxon>Bacillota</taxon>
        <taxon>Bacilli</taxon>
        <taxon>Lactobacillales</taxon>
        <taxon>Lactobacillaceae</taxon>
        <taxon>Secundilactobacillus</taxon>
    </lineage>
</organism>
<gene>
    <name evidence="2" type="ORF">GM612_00795</name>
</gene>
<protein>
    <submittedName>
        <fullName evidence="2">DUF2140 family protein</fullName>
    </submittedName>
</protein>
<keyword evidence="3" id="KW-1185">Reference proteome</keyword>
<dbReference type="Pfam" id="PF09911">
    <property type="entry name" value="DUF2140"/>
    <property type="match status" value="1"/>
</dbReference>
<keyword evidence="1" id="KW-1133">Transmembrane helix</keyword>
<feature type="transmembrane region" description="Helical" evidence="1">
    <location>
        <begin position="27"/>
        <end position="48"/>
    </location>
</feature>
<dbReference type="InterPro" id="IPR018672">
    <property type="entry name" value="DUF2140"/>
</dbReference>
<dbReference type="EMBL" id="WNJO01000001">
    <property type="protein sequence ID" value="MTV81189.1"/>
    <property type="molecule type" value="Genomic_DNA"/>
</dbReference>
<name>A0A7X2XTA5_9LACO</name>
<dbReference type="Proteomes" id="UP000466388">
    <property type="component" value="Unassembled WGS sequence"/>
</dbReference>
<reference evidence="2 3" key="1">
    <citation type="submission" date="2019-11" db="EMBL/GenBank/DDBJ databases">
        <title>Lactobacillus sp. nov. CRM56-3, isolated from fermented tea leaves.</title>
        <authorList>
            <person name="Phuengjayaem S."/>
            <person name="Tanasupawat S."/>
        </authorList>
    </citation>
    <scope>NUCLEOTIDE SEQUENCE [LARGE SCALE GENOMIC DNA]</scope>
    <source>
        <strain evidence="2 3">CRM56-3</strain>
    </source>
</reference>
<keyword evidence="1" id="KW-0812">Transmembrane</keyword>
<evidence type="ECO:0000313" key="3">
    <source>
        <dbReference type="Proteomes" id="UP000466388"/>
    </source>
</evidence>
<sequence>MLKETTSRQQHRSTQTVSKRGFNPWKWWFIALVIVLVLGIGFTAVKIYSAPKVTTTQTAQKPTAASFNVNLNKQQLNAMAAYYLNRYQNESQKKVTYKFEVNDDVVITGQTKLLGLPVNFGLSLTPKVLANGDVQLTAKKLAVGQLNVPVKTVMSYIRSQYNLPNWVELNTKQKTITMNLHQFRTKGVQYRAEKIDMAGAGHFEFKVLVPKT</sequence>
<dbReference type="AlphaFoldDB" id="A0A7X2XTA5"/>